<dbReference type="PROSITE" id="PS50198">
    <property type="entry name" value="PPIC_PPIASE_2"/>
    <property type="match status" value="1"/>
</dbReference>
<accession>A0AAN7U911</accession>
<keyword evidence="3 5" id="KW-0697">Rotamase</keyword>
<comment type="catalytic activity">
    <reaction evidence="1 6">
        <text>[protein]-peptidylproline (omega=180) = [protein]-peptidylproline (omega=0)</text>
        <dbReference type="Rhea" id="RHEA:16237"/>
        <dbReference type="Rhea" id="RHEA-COMP:10747"/>
        <dbReference type="Rhea" id="RHEA-COMP:10748"/>
        <dbReference type="ChEBI" id="CHEBI:83833"/>
        <dbReference type="ChEBI" id="CHEBI:83834"/>
        <dbReference type="EC" id="5.2.1.8"/>
    </reaction>
</comment>
<feature type="compositionally biased region" description="Basic and acidic residues" evidence="7">
    <location>
        <begin position="46"/>
        <end position="64"/>
    </location>
</feature>
<dbReference type="InterPro" id="IPR046357">
    <property type="entry name" value="PPIase_dom_sf"/>
</dbReference>
<protein>
    <recommendedName>
        <fullName evidence="6">Peptidyl-prolyl cis-trans isomerase</fullName>
        <ecNumber evidence="6">5.2.1.8</ecNumber>
    </recommendedName>
</protein>
<dbReference type="Proteomes" id="UP001305414">
    <property type="component" value="Unassembled WGS sequence"/>
</dbReference>
<reference evidence="9 10" key="1">
    <citation type="submission" date="2023-10" db="EMBL/GenBank/DDBJ databases">
        <title>Draft genome sequence of Xylaria bambusicola isolate GMP-LS, the root and basal stem rot pathogen of sugarcane in Indonesia.</title>
        <authorList>
            <person name="Selvaraj P."/>
            <person name="Muralishankar V."/>
            <person name="Muruganantham S."/>
            <person name="Sp S."/>
            <person name="Haryani S."/>
            <person name="Lau K.J.X."/>
            <person name="Naqvi N.I."/>
        </authorList>
    </citation>
    <scope>NUCLEOTIDE SEQUENCE [LARGE SCALE GENOMIC DNA]</scope>
    <source>
        <strain evidence="9">GMP-LS</strain>
    </source>
</reference>
<dbReference type="EC" id="5.2.1.8" evidence="6"/>
<comment type="similarity">
    <text evidence="2">Belongs to the PpiC/parvulin rotamase family. PIN4 subfamily.</text>
</comment>
<dbReference type="PANTHER" id="PTHR45995">
    <property type="match status" value="1"/>
</dbReference>
<evidence type="ECO:0000256" key="2">
    <source>
        <dbReference type="ARBA" id="ARBA00010242"/>
    </source>
</evidence>
<dbReference type="InterPro" id="IPR000297">
    <property type="entry name" value="PPIase_PpiC"/>
</dbReference>
<evidence type="ECO:0000313" key="9">
    <source>
        <dbReference type="EMBL" id="KAK5627790.1"/>
    </source>
</evidence>
<dbReference type="GO" id="GO:0003677">
    <property type="term" value="F:DNA binding"/>
    <property type="evidence" value="ECO:0007669"/>
    <property type="project" value="InterPro"/>
</dbReference>
<dbReference type="GO" id="GO:0003755">
    <property type="term" value="F:peptidyl-prolyl cis-trans isomerase activity"/>
    <property type="evidence" value="ECO:0007669"/>
    <property type="project" value="UniProtKB-UniRule"/>
</dbReference>
<proteinExistence type="inferred from homology"/>
<feature type="region of interest" description="Disordered" evidence="7">
    <location>
        <begin position="1"/>
        <end position="84"/>
    </location>
</feature>
<evidence type="ECO:0000256" key="6">
    <source>
        <dbReference type="RuleBase" id="RU363014"/>
    </source>
</evidence>
<evidence type="ECO:0000256" key="3">
    <source>
        <dbReference type="ARBA" id="ARBA00023110"/>
    </source>
</evidence>
<evidence type="ECO:0000256" key="7">
    <source>
        <dbReference type="SAM" id="MobiDB-lite"/>
    </source>
</evidence>
<evidence type="ECO:0000256" key="5">
    <source>
        <dbReference type="PROSITE-ProRule" id="PRU00278"/>
    </source>
</evidence>
<evidence type="ECO:0000259" key="8">
    <source>
        <dbReference type="PROSITE" id="PS50198"/>
    </source>
</evidence>
<evidence type="ECO:0000256" key="1">
    <source>
        <dbReference type="ARBA" id="ARBA00000971"/>
    </source>
</evidence>
<evidence type="ECO:0000313" key="10">
    <source>
        <dbReference type="Proteomes" id="UP001305414"/>
    </source>
</evidence>
<feature type="compositionally biased region" description="Low complexity" evidence="7">
    <location>
        <begin position="1"/>
        <end position="10"/>
    </location>
</feature>
<dbReference type="SUPFAM" id="SSF54534">
    <property type="entry name" value="FKBP-like"/>
    <property type="match status" value="1"/>
</dbReference>
<feature type="compositionally biased region" description="Basic and acidic residues" evidence="7">
    <location>
        <begin position="11"/>
        <end position="25"/>
    </location>
</feature>
<dbReference type="Gene3D" id="3.10.50.40">
    <property type="match status" value="1"/>
</dbReference>
<organism evidence="9 10">
    <name type="scientific">Xylaria bambusicola</name>
    <dbReference type="NCBI Taxonomy" id="326684"/>
    <lineage>
        <taxon>Eukaryota</taxon>
        <taxon>Fungi</taxon>
        <taxon>Dikarya</taxon>
        <taxon>Ascomycota</taxon>
        <taxon>Pezizomycotina</taxon>
        <taxon>Sordariomycetes</taxon>
        <taxon>Xylariomycetidae</taxon>
        <taxon>Xylariales</taxon>
        <taxon>Xylariaceae</taxon>
        <taxon>Xylaria</taxon>
    </lineage>
</organism>
<evidence type="ECO:0000256" key="4">
    <source>
        <dbReference type="ARBA" id="ARBA00023235"/>
    </source>
</evidence>
<comment type="caution">
    <text evidence="9">The sequence shown here is derived from an EMBL/GenBank/DDBJ whole genome shotgun (WGS) entry which is preliminary data.</text>
</comment>
<dbReference type="GO" id="GO:0006364">
    <property type="term" value="P:rRNA processing"/>
    <property type="evidence" value="ECO:0007669"/>
    <property type="project" value="InterPro"/>
</dbReference>
<keyword evidence="4 5" id="KW-0413">Isomerase</keyword>
<feature type="domain" description="PpiC" evidence="8">
    <location>
        <begin position="31"/>
        <end position="162"/>
    </location>
</feature>
<gene>
    <name evidence="9" type="ORF">RRF57_003505</name>
</gene>
<dbReference type="InterPro" id="IPR043323">
    <property type="entry name" value="PIN4"/>
</dbReference>
<sequence>MAGKKNNNSKAKGDSKSGGDGDKGGGKLKGGQKIEVRHILCTKHSRKEEALAEIQRLTRGEPKEGAPPNAGKTRPKDKDQSANTSHIYSLRVRFSLPFYLMFDTIAGGLTNLLGGALGLKTKGSLHPEFERVAYSLQPTENGIVHIGEAKTDFGYHLIVVDKRL</sequence>
<name>A0AAN7U911_9PEZI</name>
<keyword evidence="10" id="KW-1185">Reference proteome</keyword>
<dbReference type="AlphaFoldDB" id="A0AAN7U911"/>
<dbReference type="EMBL" id="JAWHQM010000006">
    <property type="protein sequence ID" value="KAK5627790.1"/>
    <property type="molecule type" value="Genomic_DNA"/>
</dbReference>